<organism evidence="1 2">
    <name type="scientific">Rhabditophanes sp. KR3021</name>
    <dbReference type="NCBI Taxonomy" id="114890"/>
    <lineage>
        <taxon>Eukaryota</taxon>
        <taxon>Metazoa</taxon>
        <taxon>Ecdysozoa</taxon>
        <taxon>Nematoda</taxon>
        <taxon>Chromadorea</taxon>
        <taxon>Rhabditida</taxon>
        <taxon>Tylenchina</taxon>
        <taxon>Panagrolaimomorpha</taxon>
        <taxon>Strongyloidoidea</taxon>
        <taxon>Alloionematidae</taxon>
        <taxon>Rhabditophanes</taxon>
    </lineage>
</organism>
<dbReference type="Proteomes" id="UP000095286">
    <property type="component" value="Unplaced"/>
</dbReference>
<accession>A0AC35UF12</accession>
<protein>
    <submittedName>
        <fullName evidence="2">Ig-like domain-containing protein</fullName>
    </submittedName>
</protein>
<sequence length="889" mass="100376">MLCLSLILFLLLSMQIHAESPINNVGFDYRSLDQVSIIRTVNVNGTFVDKETFSPGDAYYQTNANLQTDFSPNSFIEASKFVIVDLKDEEKLYVRFKEHHINRSDPTYSLSYLWMSVKNPKDSLKSSYLATRIKLPGDALLASVKENGYTFECTIMNCKMWAPWTSYTPKPEHRLLKSKVFSEEEKRVLKIEKDTKGFHDLFLDIETHSVLTYVLIHPPGMIEKYAGKIPEKVSGPYIYQTLNVMQTHHVFTKCPVHKFIESWGFTNEHTFTEYKYNTKRPRNFTFDDGNAKDYALAITPVCGTNEIDINCGELTMKFGRYESRIFLNYKIKIQKAGSDFNKRSNFKIQDASSFVKENFTGCGKLVRSPVYYVSTPVKSGQDARKCNDYDLFPLKNVKEHSLRDRIYVYEIEQGSIMESTDVAIHPTCIMALTLPRITSTNKFDSGDRLPGNSELGGIYILKDQLNISISIAPFKLDVASSLQKKYANFYTPFIYHTCITSEDLALPVADWEKYECSKGLFLKKDFNSYRYFSMHYYKHDFVDDLTQKEFEALIDPIKPIAILPANNEKLFFSLKKLETTKENTLVSCPTAFKKFIGLTTLVKMVVTYNSSLSTEWTPVLSEEASAILGFNATEKEVHTNDLGKDYTCTYQITLPETIESHTFMVKYNLGALPDLDYEEAEELPTFVPPVGRDVNHVTKVPIIDNCNGTCESAQDPPVDFKQMISAKKPGTGGEDPDEMELGTIIVVVMLVLLLISCFCSFFICYPKYANRKIRKQKRFAVGNSETISSSSTSSACKKEVKTPGKKVGKPTPLTNNSKAKCRISAKSSDDPSNIAALSRATDVIITTKKPNTMAGGAGSIYADGKVGELPKIPQKHESLYAVPKTGVFK</sequence>
<dbReference type="WBParaSite" id="RSKR_0001017300.2">
    <property type="protein sequence ID" value="RSKR_0001017300.2"/>
    <property type="gene ID" value="RSKR_0001017300"/>
</dbReference>
<proteinExistence type="predicted"/>
<reference evidence="2" key="1">
    <citation type="submission" date="2016-11" db="UniProtKB">
        <authorList>
            <consortium name="WormBaseParasite"/>
        </authorList>
    </citation>
    <scope>IDENTIFICATION</scope>
    <source>
        <strain evidence="2">KR3021</strain>
    </source>
</reference>
<evidence type="ECO:0000313" key="1">
    <source>
        <dbReference type="Proteomes" id="UP000095286"/>
    </source>
</evidence>
<name>A0AC35UF12_9BILA</name>
<evidence type="ECO:0000313" key="2">
    <source>
        <dbReference type="WBParaSite" id="RSKR_0001017300.2"/>
    </source>
</evidence>